<comment type="caution">
    <text evidence="2">The sequence shown here is derived from an EMBL/GenBank/DDBJ whole genome shotgun (WGS) entry which is preliminary data.</text>
</comment>
<reference evidence="2" key="2">
    <citation type="journal article" date="2020" name="Nat. Commun.">
        <title>Large-scale genome sequencing of mycorrhizal fungi provides insights into the early evolution of symbiotic traits.</title>
        <authorList>
            <person name="Miyauchi S."/>
            <person name="Kiss E."/>
            <person name="Kuo A."/>
            <person name="Drula E."/>
            <person name="Kohler A."/>
            <person name="Sanchez-Garcia M."/>
            <person name="Morin E."/>
            <person name="Andreopoulos B."/>
            <person name="Barry K.W."/>
            <person name="Bonito G."/>
            <person name="Buee M."/>
            <person name="Carver A."/>
            <person name="Chen C."/>
            <person name="Cichocki N."/>
            <person name="Clum A."/>
            <person name="Culley D."/>
            <person name="Crous P.W."/>
            <person name="Fauchery L."/>
            <person name="Girlanda M."/>
            <person name="Hayes R.D."/>
            <person name="Keri Z."/>
            <person name="LaButti K."/>
            <person name="Lipzen A."/>
            <person name="Lombard V."/>
            <person name="Magnuson J."/>
            <person name="Maillard F."/>
            <person name="Murat C."/>
            <person name="Nolan M."/>
            <person name="Ohm R.A."/>
            <person name="Pangilinan J."/>
            <person name="Pereira M.F."/>
            <person name="Perotto S."/>
            <person name="Peter M."/>
            <person name="Pfister S."/>
            <person name="Riley R."/>
            <person name="Sitrit Y."/>
            <person name="Stielow J.B."/>
            <person name="Szollosi G."/>
            <person name="Zifcakova L."/>
            <person name="Stursova M."/>
            <person name="Spatafora J.W."/>
            <person name="Tedersoo L."/>
            <person name="Vaario L.M."/>
            <person name="Yamada A."/>
            <person name="Yan M."/>
            <person name="Wang P."/>
            <person name="Xu J."/>
            <person name="Bruns T."/>
            <person name="Baldrian P."/>
            <person name="Vilgalys R."/>
            <person name="Dunand C."/>
            <person name="Henrissat B."/>
            <person name="Grigoriev I.V."/>
            <person name="Hibbett D."/>
            <person name="Nagy L.G."/>
            <person name="Martin F.M."/>
        </authorList>
    </citation>
    <scope>NUCLEOTIDE SEQUENCE</scope>
    <source>
        <strain evidence="2">BED1</strain>
    </source>
</reference>
<keyword evidence="3" id="KW-1185">Reference proteome</keyword>
<organism evidence="2 3">
    <name type="scientific">Boletus edulis BED1</name>
    <dbReference type="NCBI Taxonomy" id="1328754"/>
    <lineage>
        <taxon>Eukaryota</taxon>
        <taxon>Fungi</taxon>
        <taxon>Dikarya</taxon>
        <taxon>Basidiomycota</taxon>
        <taxon>Agaricomycotina</taxon>
        <taxon>Agaricomycetes</taxon>
        <taxon>Agaricomycetidae</taxon>
        <taxon>Boletales</taxon>
        <taxon>Boletineae</taxon>
        <taxon>Boletaceae</taxon>
        <taxon>Boletoideae</taxon>
        <taxon>Boletus</taxon>
    </lineage>
</organism>
<dbReference type="AlphaFoldDB" id="A0AAD4BWU0"/>
<accession>A0AAD4BWU0</accession>
<evidence type="ECO:0000256" key="1">
    <source>
        <dbReference type="SAM" id="SignalP"/>
    </source>
</evidence>
<sequence>MWALLFPCLYQQSRTLALASLFFLTMVQQFDDAILSQALHSYQRGGLHNYYYYYFAQV</sequence>
<name>A0AAD4BWU0_BOLED</name>
<evidence type="ECO:0000313" key="3">
    <source>
        <dbReference type="Proteomes" id="UP001194468"/>
    </source>
</evidence>
<reference evidence="2" key="1">
    <citation type="submission" date="2019-10" db="EMBL/GenBank/DDBJ databases">
        <authorList>
            <consortium name="DOE Joint Genome Institute"/>
            <person name="Kuo A."/>
            <person name="Miyauchi S."/>
            <person name="Kiss E."/>
            <person name="Drula E."/>
            <person name="Kohler A."/>
            <person name="Sanchez-Garcia M."/>
            <person name="Andreopoulos B."/>
            <person name="Barry K.W."/>
            <person name="Bonito G."/>
            <person name="Buee M."/>
            <person name="Carver A."/>
            <person name="Chen C."/>
            <person name="Cichocki N."/>
            <person name="Clum A."/>
            <person name="Culley D."/>
            <person name="Crous P.W."/>
            <person name="Fauchery L."/>
            <person name="Girlanda M."/>
            <person name="Hayes R."/>
            <person name="Keri Z."/>
            <person name="LaButti K."/>
            <person name="Lipzen A."/>
            <person name="Lombard V."/>
            <person name="Magnuson J."/>
            <person name="Maillard F."/>
            <person name="Morin E."/>
            <person name="Murat C."/>
            <person name="Nolan M."/>
            <person name="Ohm R."/>
            <person name="Pangilinan J."/>
            <person name="Pereira M."/>
            <person name="Perotto S."/>
            <person name="Peter M."/>
            <person name="Riley R."/>
            <person name="Sitrit Y."/>
            <person name="Stielow B."/>
            <person name="Szollosi G."/>
            <person name="Zifcakova L."/>
            <person name="Stursova M."/>
            <person name="Spatafora J.W."/>
            <person name="Tedersoo L."/>
            <person name="Vaario L.-M."/>
            <person name="Yamada A."/>
            <person name="Yan M."/>
            <person name="Wang P."/>
            <person name="Xu J."/>
            <person name="Bruns T."/>
            <person name="Baldrian P."/>
            <person name="Vilgalys R."/>
            <person name="Henrissat B."/>
            <person name="Grigoriev I.V."/>
            <person name="Hibbett D."/>
            <person name="Nagy L.G."/>
            <person name="Martin F.M."/>
        </authorList>
    </citation>
    <scope>NUCLEOTIDE SEQUENCE</scope>
    <source>
        <strain evidence="2">BED1</strain>
    </source>
</reference>
<proteinExistence type="predicted"/>
<feature type="chain" id="PRO_5041992237" evidence="1">
    <location>
        <begin position="30"/>
        <end position="58"/>
    </location>
</feature>
<keyword evidence="1" id="KW-0732">Signal</keyword>
<dbReference type="EMBL" id="WHUW01000010">
    <property type="protein sequence ID" value="KAF8441462.1"/>
    <property type="molecule type" value="Genomic_DNA"/>
</dbReference>
<feature type="signal peptide" evidence="1">
    <location>
        <begin position="1"/>
        <end position="29"/>
    </location>
</feature>
<dbReference type="Proteomes" id="UP001194468">
    <property type="component" value="Unassembled WGS sequence"/>
</dbReference>
<evidence type="ECO:0000313" key="2">
    <source>
        <dbReference type="EMBL" id="KAF8441462.1"/>
    </source>
</evidence>
<protein>
    <submittedName>
        <fullName evidence="2">Uncharacterized protein</fullName>
    </submittedName>
</protein>
<gene>
    <name evidence="2" type="ORF">L210DRAFT_3537250</name>
</gene>